<dbReference type="Pfam" id="PF13187">
    <property type="entry name" value="Fer4_9"/>
    <property type="match status" value="1"/>
</dbReference>
<dbReference type="InterPro" id="IPR017900">
    <property type="entry name" value="4Fe4S_Fe_S_CS"/>
</dbReference>
<dbReference type="InterPro" id="IPR017896">
    <property type="entry name" value="4Fe4S_Fe-S-bd"/>
</dbReference>
<dbReference type="GO" id="GO:0046872">
    <property type="term" value="F:metal ion binding"/>
    <property type="evidence" value="ECO:0007669"/>
    <property type="project" value="UniProtKB-KW"/>
</dbReference>
<keyword evidence="7" id="KW-1185">Reference proteome</keyword>
<dbReference type="Gene3D" id="3.20.20.100">
    <property type="entry name" value="NADP-dependent oxidoreductase domain"/>
    <property type="match status" value="1"/>
</dbReference>
<dbReference type="CDD" id="cd19096">
    <property type="entry name" value="AKR_Fe-S_oxidoreductase"/>
    <property type="match status" value="1"/>
</dbReference>
<gene>
    <name evidence="6" type="ORF">QX51_12150</name>
</gene>
<dbReference type="SUPFAM" id="SSF51430">
    <property type="entry name" value="NAD(P)-linked oxidoreductase"/>
    <property type="match status" value="1"/>
</dbReference>
<dbReference type="SUPFAM" id="SSF46548">
    <property type="entry name" value="alpha-helical ferredoxin"/>
    <property type="match status" value="1"/>
</dbReference>
<feature type="domain" description="4Fe-4S ferredoxin-type" evidence="5">
    <location>
        <begin position="288"/>
        <end position="355"/>
    </location>
</feature>
<evidence type="ECO:0000256" key="1">
    <source>
        <dbReference type="ARBA" id="ARBA00022723"/>
    </source>
</evidence>
<dbReference type="PANTHER" id="PTHR43312:SF2">
    <property type="entry name" value="OXIDOREDUCTASE"/>
    <property type="match status" value="1"/>
</dbReference>
<evidence type="ECO:0000313" key="6">
    <source>
        <dbReference type="EMBL" id="KHS56725.1"/>
    </source>
</evidence>
<dbReference type="GO" id="GO:0051536">
    <property type="term" value="F:iron-sulfur cluster binding"/>
    <property type="evidence" value="ECO:0007669"/>
    <property type="project" value="UniProtKB-KW"/>
</dbReference>
<dbReference type="InterPro" id="IPR023210">
    <property type="entry name" value="NADP_OxRdtase_dom"/>
</dbReference>
<dbReference type="Proteomes" id="UP000031189">
    <property type="component" value="Unassembled WGS sequence"/>
</dbReference>
<dbReference type="OrthoDB" id="9773828at2"/>
<dbReference type="InterPro" id="IPR053135">
    <property type="entry name" value="AKR2_Oxidoreductase"/>
</dbReference>
<dbReference type="Pfam" id="PF00248">
    <property type="entry name" value="Aldo_ket_red"/>
    <property type="match status" value="1"/>
</dbReference>
<dbReference type="PROSITE" id="PS00198">
    <property type="entry name" value="4FE4S_FER_1"/>
    <property type="match status" value="1"/>
</dbReference>
<dbReference type="InterPro" id="IPR036812">
    <property type="entry name" value="NAD(P)_OxRdtase_dom_sf"/>
</dbReference>
<dbReference type="STRING" id="1577792.QX51_12150"/>
<dbReference type="EMBL" id="JWHR01000109">
    <property type="protein sequence ID" value="KHS56725.1"/>
    <property type="molecule type" value="Genomic_DNA"/>
</dbReference>
<comment type="caution">
    <text evidence="6">The sequence shown here is derived from an EMBL/GenBank/DDBJ whole genome shotgun (WGS) entry which is preliminary data.</text>
</comment>
<evidence type="ECO:0000256" key="2">
    <source>
        <dbReference type="ARBA" id="ARBA00023004"/>
    </source>
</evidence>
<protein>
    <submittedName>
        <fullName evidence="6">Fe-S oxidoreductase</fullName>
    </submittedName>
</protein>
<dbReference type="PANTHER" id="PTHR43312">
    <property type="entry name" value="D-THREO-ALDOSE 1-DEHYDROGENASE"/>
    <property type="match status" value="1"/>
</dbReference>
<accession>A0A0B3WQH2</accession>
<reference evidence="6 7" key="1">
    <citation type="submission" date="2014-12" db="EMBL/GenBank/DDBJ databases">
        <title>Draft genome sequence of Terrisporobacter sp. 08-306576, isolated from the blood culture of a bacteremia patient.</title>
        <authorList>
            <person name="Lund L.C."/>
            <person name="Sydenham T.V."/>
            <person name="Hogh S.V."/>
            <person name="Skov M.N."/>
            <person name="Kemp M."/>
            <person name="Justesen U.S."/>
        </authorList>
    </citation>
    <scope>NUCLEOTIDE SEQUENCE [LARGE SCALE GENOMIC DNA]</scope>
    <source>
        <strain evidence="6 7">08-306576</strain>
    </source>
</reference>
<dbReference type="Gene3D" id="3.30.70.20">
    <property type="match status" value="1"/>
</dbReference>
<evidence type="ECO:0000313" key="7">
    <source>
        <dbReference type="Proteomes" id="UP000031189"/>
    </source>
</evidence>
<name>A0A0B3WQH2_9FIRM</name>
<evidence type="ECO:0000259" key="4">
    <source>
        <dbReference type="Pfam" id="PF00248"/>
    </source>
</evidence>
<evidence type="ECO:0000256" key="3">
    <source>
        <dbReference type="ARBA" id="ARBA00023014"/>
    </source>
</evidence>
<organism evidence="6 7">
    <name type="scientific">Terrisporobacter othiniensis</name>
    <dbReference type="NCBI Taxonomy" id="1577792"/>
    <lineage>
        <taxon>Bacteria</taxon>
        <taxon>Bacillati</taxon>
        <taxon>Bacillota</taxon>
        <taxon>Clostridia</taxon>
        <taxon>Peptostreptococcales</taxon>
        <taxon>Peptostreptococcaceae</taxon>
        <taxon>Terrisporobacter</taxon>
    </lineage>
</organism>
<sequence>MKKLGFGLMRLPLIDENDQGSIDISRFTYMVDEYLKNGFTYFDTAYPYHNGNSETAFREVVVKRYPRQAYTITNKLPMFNINDASQIPEIFDNQLEKCGVDYFDYYLLHGLDEKTYFQSEKMKAFQFVLKKKSEGKIKHIGLSFHDSADVLDKILTQHPEMEYVQLQINYIDWEDDVVQSKRCYEVAKKHNKPVIVMEPVKGGSLVNISKDAEMLFKKENEQYSIASWAIKYAASLDNVMVVLSGMSNEEQLMDNMSYMKDFQPLNEKEYEVIEKAKEIIKSNIAIPCTSCHYCTENCPKQIAIPEYFSIYNNYKRFGESQYKMGVYNYENLNDKFGKASDCIECKQCEVHCPQHLTITNYLKEVAKVLEVKE</sequence>
<dbReference type="RefSeq" id="WP_039680176.1">
    <property type="nucleotide sequence ID" value="NZ_JWHR01000109.1"/>
</dbReference>
<dbReference type="AlphaFoldDB" id="A0A0B3WQH2"/>
<keyword evidence="3" id="KW-0411">Iron-sulfur</keyword>
<feature type="domain" description="NADP-dependent oxidoreductase" evidence="4">
    <location>
        <begin position="3"/>
        <end position="277"/>
    </location>
</feature>
<keyword evidence="2" id="KW-0408">Iron</keyword>
<evidence type="ECO:0000259" key="5">
    <source>
        <dbReference type="Pfam" id="PF13187"/>
    </source>
</evidence>
<keyword evidence="1" id="KW-0479">Metal-binding</keyword>
<proteinExistence type="predicted"/>